<dbReference type="Gene3D" id="2.60.40.10">
    <property type="entry name" value="Immunoglobulins"/>
    <property type="match status" value="1"/>
</dbReference>
<organism evidence="3 4">
    <name type="scientific">Candidatus Aphodosoma intestinipullorum</name>
    <dbReference type="NCBI Taxonomy" id="2840674"/>
    <lineage>
        <taxon>Bacteria</taxon>
        <taxon>Pseudomonadati</taxon>
        <taxon>Bacteroidota</taxon>
        <taxon>Bacteroidia</taxon>
        <taxon>Bacteroidales</taxon>
        <taxon>Candidatus Aphodosoma</taxon>
    </lineage>
</organism>
<reference evidence="3" key="1">
    <citation type="submission" date="2020-10" db="EMBL/GenBank/DDBJ databases">
        <authorList>
            <person name="Gilroy R."/>
        </authorList>
    </citation>
    <scope>NUCLEOTIDE SEQUENCE</scope>
    <source>
        <strain evidence="3">3924</strain>
    </source>
</reference>
<evidence type="ECO:0000313" key="3">
    <source>
        <dbReference type="EMBL" id="MBO8440740.1"/>
    </source>
</evidence>
<dbReference type="InterPro" id="IPR013783">
    <property type="entry name" value="Ig-like_fold"/>
</dbReference>
<dbReference type="InterPro" id="IPR003961">
    <property type="entry name" value="FN3_dom"/>
</dbReference>
<dbReference type="InterPro" id="IPR036116">
    <property type="entry name" value="FN3_sf"/>
</dbReference>
<keyword evidence="1" id="KW-0732">Signal</keyword>
<evidence type="ECO:0000259" key="2">
    <source>
        <dbReference type="PROSITE" id="PS50853"/>
    </source>
</evidence>
<evidence type="ECO:0000256" key="1">
    <source>
        <dbReference type="SAM" id="SignalP"/>
    </source>
</evidence>
<dbReference type="SUPFAM" id="SSF49265">
    <property type="entry name" value="Fibronectin type III"/>
    <property type="match status" value="1"/>
</dbReference>
<dbReference type="Proteomes" id="UP000712007">
    <property type="component" value="Unassembled WGS sequence"/>
</dbReference>
<reference evidence="3" key="2">
    <citation type="journal article" date="2021" name="PeerJ">
        <title>Extensive microbial diversity within the chicken gut microbiome revealed by metagenomics and culture.</title>
        <authorList>
            <person name="Gilroy R."/>
            <person name="Ravi A."/>
            <person name="Getino M."/>
            <person name="Pursley I."/>
            <person name="Horton D.L."/>
            <person name="Alikhan N.F."/>
            <person name="Baker D."/>
            <person name="Gharbi K."/>
            <person name="Hall N."/>
            <person name="Watson M."/>
            <person name="Adriaenssens E.M."/>
            <person name="Foster-Nyarko E."/>
            <person name="Jarju S."/>
            <person name="Secka A."/>
            <person name="Antonio M."/>
            <person name="Oren A."/>
            <person name="Chaudhuri R.R."/>
            <person name="La Ragione R."/>
            <person name="Hildebrand F."/>
            <person name="Pallen M.J."/>
        </authorList>
    </citation>
    <scope>NUCLEOTIDE SEQUENCE</scope>
    <source>
        <strain evidence="3">3924</strain>
    </source>
</reference>
<feature type="signal peptide" evidence="1">
    <location>
        <begin position="1"/>
        <end position="23"/>
    </location>
</feature>
<proteinExistence type="predicted"/>
<name>A0A940DLI6_9BACT</name>
<dbReference type="CDD" id="cd00063">
    <property type="entry name" value="FN3"/>
    <property type="match status" value="1"/>
</dbReference>
<gene>
    <name evidence="3" type="ORF">IAC51_08855</name>
</gene>
<comment type="caution">
    <text evidence="3">The sequence shown here is derived from an EMBL/GenBank/DDBJ whole genome shotgun (WGS) entry which is preliminary data.</text>
</comment>
<dbReference type="EMBL" id="JADIMV010000150">
    <property type="protein sequence ID" value="MBO8440740.1"/>
    <property type="molecule type" value="Genomic_DNA"/>
</dbReference>
<sequence>MERKHIHLTLIALMTVLSLTAQQQISAPYQHGFEDAAENANWTLNVGTLGTQCNDQWFIGSSTFNEGRNSLYITDDGGLTPQFGGKPDIVVASRTFSIADGSYEVSFDWKNMAAGNSGLYVCLTKQSSALQPESDPSSSAMPNWLRNGQQQVTLSDGSRTYCLASRQEWTTASFDMNVTRGQVLTLSFVWMNSNRDTTLKDLGACIDNIQIVSTACRKPYDVTLQQLSCDSVMLSWKGSSEEYAIEYKANGNEDWTRIDDISTMQYLITGLEESTYDFRIQGVCLDTLFSAWATLNSQLIFCPDDHCFNYVDLNDTANITCYIGEAGKPKSFVKKIANFGPDSKSSRHTVYYALNQFDPRTGNKLRTIPEGEFASIRLGNWDVNSEAERIEFKYKVDCAVASILIMRYAVVLEDPNHPTTDQPFFSLKLLDENGNELDPDCGKANFYAQRGREGWNVYTGERGDLYYNWKDWTTMGINLQPYDGQTIIVQLETRDCMYGGHFGYAYFTLGCASGEIDNVSCGASPQMDIEAPDGFDYRWYSSEDPDKTLSDSIIYTVQSSDTTTYYVDCMFKENHDCRFTLSTVVSPRNPFADFSYTWEPKECRNYIRLINRSHVTSADKDGTLIHTDEPVQRVTWQMDDGTSYTQNDPVIHMPDTGGVLSFTLRAELSDGECVDDTSFSITVPSIISAPTRIDTTVCFGSVIQFGDKLINTKNISSYEEYEYTVPNIAGCDSSAFMRLSVLPEIADTYLTDSICFGDTLWVGDIPLTSTVQRQEVWLTTADGCDSIVTVDLTVHDEVTFSVSHTDETSGPNSGSITLSDTPENYTWSVNGTMGAPLTGLKGGEYKIVVYNRYGCPSDTVTVFIDRECLEIEIDIPDSLSACADDSALLLPYTVSKGLTSTYTVQFDSTASGAGFADATDTLSGDAIRIVLPDSCRPNRYGATLTVHDDICGDQSFPLAFDILYSPDIVAQKWDNVLAVKNSGYNGGYDFSSFLWYRNGQPLPGETSSVLYLGENSSFDITDSYQVLLTRSDDRVSMLSCPAVLTLKQELTDYPTVTSVPAGSPMRIAATRDATTVRIYSVSGILYTEETVDSHHSYVTAPPVPGVYIVHTECGPECRTYKILVR</sequence>
<accession>A0A940DLI6</accession>
<evidence type="ECO:0000313" key="4">
    <source>
        <dbReference type="Proteomes" id="UP000712007"/>
    </source>
</evidence>
<protein>
    <recommendedName>
        <fullName evidence="2">Fibronectin type-III domain-containing protein</fullName>
    </recommendedName>
</protein>
<dbReference type="PROSITE" id="PS50853">
    <property type="entry name" value="FN3"/>
    <property type="match status" value="1"/>
</dbReference>
<dbReference type="AlphaFoldDB" id="A0A940DLI6"/>
<feature type="chain" id="PRO_5036816227" description="Fibronectin type-III domain-containing protein" evidence="1">
    <location>
        <begin position="24"/>
        <end position="1125"/>
    </location>
</feature>
<feature type="domain" description="Fibronectin type-III" evidence="2">
    <location>
        <begin position="218"/>
        <end position="305"/>
    </location>
</feature>